<protein>
    <submittedName>
        <fullName evidence="2">Uncharacterized protein</fullName>
    </submittedName>
</protein>
<comment type="caution">
    <text evidence="2">The sequence shown here is derived from an EMBL/GenBank/DDBJ whole genome shotgun (WGS) entry which is preliminary data.</text>
</comment>
<feature type="region of interest" description="Disordered" evidence="1">
    <location>
        <begin position="23"/>
        <end position="43"/>
    </location>
</feature>
<sequence>MGKATRWFKGLLGMNKDKQNVGMLNSSEKRDKKRWSFRRKSSKESTDCQHRRFSRIPGFFRSFADERHEDDEHGRYADVSIHAERGAGERYRVRSALRGHLVLMSDLDDSSSRTIVLFPRYPVFLHTVVAVGAHDNFAFIRNLFDTHQVSFSQRSLHCIEPSQIRESSWDLMGISSGLQWNQSAMTATKAVQALSPAARSLR</sequence>
<dbReference type="AlphaFoldDB" id="A0A2G2ZF76"/>
<keyword evidence="3" id="KW-1185">Reference proteome</keyword>
<accession>A0A2G2ZF76</accession>
<feature type="compositionally biased region" description="Basic residues" evidence="1">
    <location>
        <begin position="31"/>
        <end position="41"/>
    </location>
</feature>
<reference evidence="2 3" key="1">
    <citation type="journal article" date="2014" name="Nat. Genet.">
        <title>Genome sequence of the hot pepper provides insights into the evolution of pungency in Capsicum species.</title>
        <authorList>
            <person name="Kim S."/>
            <person name="Park M."/>
            <person name="Yeom S.I."/>
            <person name="Kim Y.M."/>
            <person name="Lee J.M."/>
            <person name="Lee H.A."/>
            <person name="Seo E."/>
            <person name="Choi J."/>
            <person name="Cheong K."/>
            <person name="Kim K.T."/>
            <person name="Jung K."/>
            <person name="Lee G.W."/>
            <person name="Oh S.K."/>
            <person name="Bae C."/>
            <person name="Kim S.B."/>
            <person name="Lee H.Y."/>
            <person name="Kim S.Y."/>
            <person name="Kim M.S."/>
            <person name="Kang B.C."/>
            <person name="Jo Y.D."/>
            <person name="Yang H.B."/>
            <person name="Jeong H.J."/>
            <person name="Kang W.H."/>
            <person name="Kwon J.K."/>
            <person name="Shin C."/>
            <person name="Lim J.Y."/>
            <person name="Park J.H."/>
            <person name="Huh J.H."/>
            <person name="Kim J.S."/>
            <person name="Kim B.D."/>
            <person name="Cohen O."/>
            <person name="Paran I."/>
            <person name="Suh M.C."/>
            <person name="Lee S.B."/>
            <person name="Kim Y.K."/>
            <person name="Shin Y."/>
            <person name="Noh S.J."/>
            <person name="Park J."/>
            <person name="Seo Y.S."/>
            <person name="Kwon S.Y."/>
            <person name="Kim H.A."/>
            <person name="Park J.M."/>
            <person name="Kim H.J."/>
            <person name="Choi S.B."/>
            <person name="Bosland P.W."/>
            <person name="Reeves G."/>
            <person name="Jo S.H."/>
            <person name="Lee B.W."/>
            <person name="Cho H.T."/>
            <person name="Choi H.S."/>
            <person name="Lee M.S."/>
            <person name="Yu Y."/>
            <person name="Do Choi Y."/>
            <person name="Park B.S."/>
            <person name="van Deynze A."/>
            <person name="Ashrafi H."/>
            <person name="Hill T."/>
            <person name="Kim W.T."/>
            <person name="Pai H.S."/>
            <person name="Ahn H.K."/>
            <person name="Yeam I."/>
            <person name="Giovannoni J.J."/>
            <person name="Rose J.K."/>
            <person name="Sorensen I."/>
            <person name="Lee S.J."/>
            <person name="Kim R.W."/>
            <person name="Choi I.Y."/>
            <person name="Choi B.S."/>
            <person name="Lim J.S."/>
            <person name="Lee Y.H."/>
            <person name="Choi D."/>
        </authorList>
    </citation>
    <scope>NUCLEOTIDE SEQUENCE [LARGE SCALE GENOMIC DNA]</scope>
    <source>
        <strain evidence="3">cv. CM334</strain>
    </source>
</reference>
<evidence type="ECO:0000313" key="3">
    <source>
        <dbReference type="Proteomes" id="UP000222542"/>
    </source>
</evidence>
<proteinExistence type="predicted"/>
<dbReference type="Gramene" id="PHT80650">
    <property type="protein sequence ID" value="PHT80650"/>
    <property type="gene ID" value="T459_13665"/>
</dbReference>
<evidence type="ECO:0000313" key="2">
    <source>
        <dbReference type="EMBL" id="PHT80650.1"/>
    </source>
</evidence>
<name>A0A2G2ZF76_CAPAN</name>
<gene>
    <name evidence="2" type="ORF">T459_13665</name>
</gene>
<organism evidence="2 3">
    <name type="scientific">Capsicum annuum</name>
    <name type="common">Capsicum pepper</name>
    <dbReference type="NCBI Taxonomy" id="4072"/>
    <lineage>
        <taxon>Eukaryota</taxon>
        <taxon>Viridiplantae</taxon>
        <taxon>Streptophyta</taxon>
        <taxon>Embryophyta</taxon>
        <taxon>Tracheophyta</taxon>
        <taxon>Spermatophyta</taxon>
        <taxon>Magnoliopsida</taxon>
        <taxon>eudicotyledons</taxon>
        <taxon>Gunneridae</taxon>
        <taxon>Pentapetalae</taxon>
        <taxon>asterids</taxon>
        <taxon>lamiids</taxon>
        <taxon>Solanales</taxon>
        <taxon>Solanaceae</taxon>
        <taxon>Solanoideae</taxon>
        <taxon>Capsiceae</taxon>
        <taxon>Capsicum</taxon>
    </lineage>
</organism>
<dbReference type="EMBL" id="AYRZ02000005">
    <property type="protein sequence ID" value="PHT80650.1"/>
    <property type="molecule type" value="Genomic_DNA"/>
</dbReference>
<evidence type="ECO:0000256" key="1">
    <source>
        <dbReference type="SAM" id="MobiDB-lite"/>
    </source>
</evidence>
<dbReference type="Proteomes" id="UP000222542">
    <property type="component" value="Unassembled WGS sequence"/>
</dbReference>
<reference evidence="2 3" key="2">
    <citation type="journal article" date="2017" name="Genome Biol.">
        <title>New reference genome sequences of hot pepper reveal the massive evolution of plant disease-resistance genes by retroduplication.</title>
        <authorList>
            <person name="Kim S."/>
            <person name="Park J."/>
            <person name="Yeom S.I."/>
            <person name="Kim Y.M."/>
            <person name="Seo E."/>
            <person name="Kim K.T."/>
            <person name="Kim M.S."/>
            <person name="Lee J.M."/>
            <person name="Cheong K."/>
            <person name="Shin H.S."/>
            <person name="Kim S.B."/>
            <person name="Han K."/>
            <person name="Lee J."/>
            <person name="Park M."/>
            <person name="Lee H.A."/>
            <person name="Lee H.Y."/>
            <person name="Lee Y."/>
            <person name="Oh S."/>
            <person name="Lee J.H."/>
            <person name="Choi E."/>
            <person name="Choi E."/>
            <person name="Lee S.E."/>
            <person name="Jeon J."/>
            <person name="Kim H."/>
            <person name="Choi G."/>
            <person name="Song H."/>
            <person name="Lee J."/>
            <person name="Lee S.C."/>
            <person name="Kwon J.K."/>
            <person name="Lee H.Y."/>
            <person name="Koo N."/>
            <person name="Hong Y."/>
            <person name="Kim R.W."/>
            <person name="Kang W.H."/>
            <person name="Huh J.H."/>
            <person name="Kang B.C."/>
            <person name="Yang T.J."/>
            <person name="Lee Y.H."/>
            <person name="Bennetzen J.L."/>
            <person name="Choi D."/>
        </authorList>
    </citation>
    <scope>NUCLEOTIDE SEQUENCE [LARGE SCALE GENOMIC DNA]</scope>
    <source>
        <strain evidence="3">cv. CM334</strain>
    </source>
</reference>